<dbReference type="CDD" id="cd00130">
    <property type="entry name" value="PAS"/>
    <property type="match status" value="1"/>
</dbReference>
<accession>A0A9W6FT85</accession>
<dbReference type="PROSITE" id="PS50112">
    <property type="entry name" value="PAS"/>
    <property type="match status" value="1"/>
</dbReference>
<proteinExistence type="predicted"/>
<evidence type="ECO:0000259" key="16">
    <source>
        <dbReference type="PROSITE" id="PS50112"/>
    </source>
</evidence>
<keyword evidence="8" id="KW-0547">Nucleotide-binding</keyword>
<dbReference type="PROSITE" id="PS50113">
    <property type="entry name" value="PAC"/>
    <property type="match status" value="1"/>
</dbReference>
<keyword evidence="7 14" id="KW-0812">Transmembrane</keyword>
<dbReference type="InterPro" id="IPR000700">
    <property type="entry name" value="PAS-assoc_C"/>
</dbReference>
<dbReference type="EMBL" id="BSDR01000001">
    <property type="protein sequence ID" value="GLI33245.1"/>
    <property type="molecule type" value="Genomic_DNA"/>
</dbReference>
<dbReference type="Pfam" id="PF00512">
    <property type="entry name" value="HisKA"/>
    <property type="match status" value="1"/>
</dbReference>
<evidence type="ECO:0000256" key="4">
    <source>
        <dbReference type="ARBA" id="ARBA00022475"/>
    </source>
</evidence>
<dbReference type="PANTHER" id="PTHR43065">
    <property type="entry name" value="SENSOR HISTIDINE KINASE"/>
    <property type="match status" value="1"/>
</dbReference>
<dbReference type="InterPro" id="IPR004358">
    <property type="entry name" value="Sig_transdc_His_kin-like_C"/>
</dbReference>
<dbReference type="Proteomes" id="UP001144372">
    <property type="component" value="Unassembled WGS sequence"/>
</dbReference>
<keyword evidence="19" id="KW-1185">Reference proteome</keyword>
<dbReference type="InterPro" id="IPR003594">
    <property type="entry name" value="HATPase_dom"/>
</dbReference>
<evidence type="ECO:0000256" key="9">
    <source>
        <dbReference type="ARBA" id="ARBA00022777"/>
    </source>
</evidence>
<evidence type="ECO:0000313" key="19">
    <source>
        <dbReference type="Proteomes" id="UP001144372"/>
    </source>
</evidence>
<dbReference type="Gene3D" id="3.30.450.20">
    <property type="entry name" value="PAS domain"/>
    <property type="match status" value="2"/>
</dbReference>
<dbReference type="InterPro" id="IPR003661">
    <property type="entry name" value="HisK_dim/P_dom"/>
</dbReference>
<dbReference type="PRINTS" id="PR00344">
    <property type="entry name" value="BCTRLSENSOR"/>
</dbReference>
<comment type="catalytic activity">
    <reaction evidence="1">
        <text>ATP + protein L-histidine = ADP + protein N-phospho-L-histidine.</text>
        <dbReference type="EC" id="2.7.13.3"/>
    </reaction>
</comment>
<dbReference type="Gene3D" id="1.10.287.130">
    <property type="match status" value="1"/>
</dbReference>
<dbReference type="CDD" id="cd12912">
    <property type="entry name" value="PDC2_MCP_like"/>
    <property type="match status" value="1"/>
</dbReference>
<dbReference type="InterPro" id="IPR000014">
    <property type="entry name" value="PAS"/>
</dbReference>
<dbReference type="GO" id="GO:0005886">
    <property type="term" value="C:plasma membrane"/>
    <property type="evidence" value="ECO:0007669"/>
    <property type="project" value="UniProtKB-SubCell"/>
</dbReference>
<keyword evidence="6" id="KW-0808">Transferase</keyword>
<evidence type="ECO:0000256" key="8">
    <source>
        <dbReference type="ARBA" id="ARBA00022741"/>
    </source>
</evidence>
<evidence type="ECO:0000256" key="13">
    <source>
        <dbReference type="ARBA" id="ARBA00023136"/>
    </source>
</evidence>
<keyword evidence="10" id="KW-0067">ATP-binding</keyword>
<dbReference type="SMART" id="SM00091">
    <property type="entry name" value="PAS"/>
    <property type="match status" value="1"/>
</dbReference>
<dbReference type="Pfam" id="PF02743">
    <property type="entry name" value="dCache_1"/>
    <property type="match status" value="1"/>
</dbReference>
<comment type="subcellular location">
    <subcellularLocation>
        <location evidence="2">Cell membrane</location>
        <topology evidence="2">Multi-pass membrane protein</topology>
    </subcellularLocation>
</comment>
<dbReference type="CDD" id="cd00082">
    <property type="entry name" value="HisKA"/>
    <property type="match status" value="1"/>
</dbReference>
<keyword evidence="12" id="KW-0902">Two-component regulatory system</keyword>
<feature type="domain" description="PAS" evidence="16">
    <location>
        <begin position="384"/>
        <end position="454"/>
    </location>
</feature>
<dbReference type="GO" id="GO:0005524">
    <property type="term" value="F:ATP binding"/>
    <property type="evidence" value="ECO:0007669"/>
    <property type="project" value="UniProtKB-KW"/>
</dbReference>
<evidence type="ECO:0000256" key="1">
    <source>
        <dbReference type="ARBA" id="ARBA00000085"/>
    </source>
</evidence>
<keyword evidence="9 18" id="KW-0418">Kinase</keyword>
<dbReference type="InterPro" id="IPR005467">
    <property type="entry name" value="His_kinase_dom"/>
</dbReference>
<dbReference type="NCBIfam" id="TIGR00229">
    <property type="entry name" value="sensory_box"/>
    <property type="match status" value="1"/>
</dbReference>
<evidence type="ECO:0000313" key="18">
    <source>
        <dbReference type="EMBL" id="GLI33245.1"/>
    </source>
</evidence>
<feature type="domain" description="PAC" evidence="17">
    <location>
        <begin position="456"/>
        <end position="508"/>
    </location>
</feature>
<evidence type="ECO:0000256" key="14">
    <source>
        <dbReference type="SAM" id="Phobius"/>
    </source>
</evidence>
<dbReference type="InterPro" id="IPR035965">
    <property type="entry name" value="PAS-like_dom_sf"/>
</dbReference>
<dbReference type="Gene3D" id="3.30.565.10">
    <property type="entry name" value="Histidine kinase-like ATPase, C-terminal domain"/>
    <property type="match status" value="1"/>
</dbReference>
<dbReference type="InterPro" id="IPR036890">
    <property type="entry name" value="HATPase_C_sf"/>
</dbReference>
<name>A0A9W6FT85_9BACT</name>
<evidence type="ECO:0000256" key="7">
    <source>
        <dbReference type="ARBA" id="ARBA00022692"/>
    </source>
</evidence>
<evidence type="ECO:0000256" key="12">
    <source>
        <dbReference type="ARBA" id="ARBA00023012"/>
    </source>
</evidence>
<dbReference type="AlphaFoldDB" id="A0A9W6FT85"/>
<keyword evidence="13 14" id="KW-0472">Membrane</keyword>
<dbReference type="SMART" id="SM00387">
    <property type="entry name" value="HATPase_c"/>
    <property type="match status" value="1"/>
</dbReference>
<reference evidence="18" key="1">
    <citation type="submission" date="2022-12" db="EMBL/GenBank/DDBJ databases">
        <title>Reference genome sequencing for broad-spectrum identification of bacterial and archaeal isolates by mass spectrometry.</title>
        <authorList>
            <person name="Sekiguchi Y."/>
            <person name="Tourlousse D.M."/>
        </authorList>
    </citation>
    <scope>NUCLEOTIDE SEQUENCE</scope>
    <source>
        <strain evidence="18">ASRB1</strain>
    </source>
</reference>
<dbReference type="GO" id="GO:0000155">
    <property type="term" value="F:phosphorelay sensor kinase activity"/>
    <property type="evidence" value="ECO:0007669"/>
    <property type="project" value="InterPro"/>
</dbReference>
<evidence type="ECO:0000256" key="11">
    <source>
        <dbReference type="ARBA" id="ARBA00022989"/>
    </source>
</evidence>
<dbReference type="SUPFAM" id="SSF55874">
    <property type="entry name" value="ATPase domain of HSP90 chaperone/DNA topoisomerase II/histidine kinase"/>
    <property type="match status" value="1"/>
</dbReference>
<dbReference type="InterPro" id="IPR033479">
    <property type="entry name" value="dCache_1"/>
</dbReference>
<feature type="domain" description="Histidine kinase" evidence="15">
    <location>
        <begin position="521"/>
        <end position="738"/>
    </location>
</feature>
<keyword evidence="4" id="KW-1003">Cell membrane</keyword>
<keyword evidence="11 14" id="KW-1133">Transmembrane helix</keyword>
<sequence>MESKERIKLHKVLKIFGGITLLLMCGALYLGISTARYMKDTIRDQFNEQQLVLAKATAHRIESTIQSAIADLVLLNSLPAIQYCDSDAYEILLLSTLPVLNRDNIVEIRRVDREGNTLFVANDQGIGMKHFGLLHQEAGVYLSWASDLNHRGKTMGTGVRSKDQAKDKKTLVFDLITPTYEDSTDSAHPRPSHRFSGYLKVTLDVARLFHQIIPSIRSGKTGYAWVLDSSGTFLYHPESSFVGENAFEVRSNRNQAISFSKINQIQREEMLKGKEGKSVYTSGWHRDVVEPMEKLIAFAPVHIQGPYMDYAWSVAVVAPLQEIEGTIGMVYERQMGLQGIVILIILIGSLTVIIYEMRWSTLLEHEVNIKTDHIRHYAEQLERSEAKYRSLIESAEDLIFTLDSEGFIKTANEHMSRLFGIESGTLVGQSLYSFLPREQTDEQLRLIREVLGSGKAQRTEILINIQNEDFWFNIQYIPVKGEGNEDRAILGIGRDITDRKSLEKQLINTEKLASLGTLAAGVAHEINNPIGIMLGFCDLLLEKMEPGTMEYNDLKTIERHGLHCKSIVERLLSFARISEETEEGCNINENVEAILSVVKHTLDMNNIRLVTELDDDLPIVRGDSRGLQQVLLNLISNAIHAMNGKGTLTVSTRLAPKPGWVETIVSDTGCGIKKEFLQKIFDPFFTTKKVGEGTGLGLSVSYGIITKYGGTIQCESHVDDGKPGHGGTTFTILLPVHVESLTEVPPSARDANPPKP</sequence>
<evidence type="ECO:0000256" key="5">
    <source>
        <dbReference type="ARBA" id="ARBA00022553"/>
    </source>
</evidence>
<dbReference type="InterPro" id="IPR013656">
    <property type="entry name" value="PAS_4"/>
</dbReference>
<evidence type="ECO:0000256" key="3">
    <source>
        <dbReference type="ARBA" id="ARBA00012438"/>
    </source>
</evidence>
<evidence type="ECO:0000259" key="17">
    <source>
        <dbReference type="PROSITE" id="PS50113"/>
    </source>
</evidence>
<dbReference type="PROSITE" id="PS50109">
    <property type="entry name" value="HIS_KIN"/>
    <property type="match status" value="1"/>
</dbReference>
<dbReference type="SUPFAM" id="SSF55785">
    <property type="entry name" value="PYP-like sensor domain (PAS domain)"/>
    <property type="match status" value="1"/>
</dbReference>
<protein>
    <recommendedName>
        <fullName evidence="3">histidine kinase</fullName>
        <ecNumber evidence="3">2.7.13.3</ecNumber>
    </recommendedName>
</protein>
<dbReference type="EC" id="2.7.13.3" evidence="3"/>
<feature type="transmembrane region" description="Helical" evidence="14">
    <location>
        <begin position="12"/>
        <end position="32"/>
    </location>
</feature>
<evidence type="ECO:0000259" key="15">
    <source>
        <dbReference type="PROSITE" id="PS50109"/>
    </source>
</evidence>
<evidence type="ECO:0000256" key="2">
    <source>
        <dbReference type="ARBA" id="ARBA00004651"/>
    </source>
</evidence>
<dbReference type="RefSeq" id="WP_281792262.1">
    <property type="nucleotide sequence ID" value="NZ_BSDR01000001.1"/>
</dbReference>
<feature type="transmembrane region" description="Helical" evidence="14">
    <location>
        <begin position="335"/>
        <end position="355"/>
    </location>
</feature>
<evidence type="ECO:0000256" key="6">
    <source>
        <dbReference type="ARBA" id="ARBA00022679"/>
    </source>
</evidence>
<dbReference type="Pfam" id="PF08448">
    <property type="entry name" value="PAS_4"/>
    <property type="match status" value="1"/>
</dbReference>
<dbReference type="SMART" id="SM00388">
    <property type="entry name" value="HisKA"/>
    <property type="match status" value="1"/>
</dbReference>
<dbReference type="InterPro" id="IPR036097">
    <property type="entry name" value="HisK_dim/P_sf"/>
</dbReference>
<gene>
    <name evidence="18" type="ORF">DAMNIGENAA_06780</name>
</gene>
<keyword evidence="5" id="KW-0597">Phosphoprotein</keyword>
<dbReference type="PANTHER" id="PTHR43065:SF46">
    <property type="entry name" value="C4-DICARBOXYLATE TRANSPORT SENSOR PROTEIN DCTB"/>
    <property type="match status" value="1"/>
</dbReference>
<dbReference type="Pfam" id="PF02518">
    <property type="entry name" value="HATPase_c"/>
    <property type="match status" value="1"/>
</dbReference>
<dbReference type="SUPFAM" id="SSF47384">
    <property type="entry name" value="Homodimeric domain of signal transducing histidine kinase"/>
    <property type="match status" value="1"/>
</dbReference>
<organism evidence="18 19">
    <name type="scientific">Desulforhabdus amnigena</name>
    <dbReference type="NCBI Taxonomy" id="40218"/>
    <lineage>
        <taxon>Bacteria</taxon>
        <taxon>Pseudomonadati</taxon>
        <taxon>Thermodesulfobacteriota</taxon>
        <taxon>Syntrophobacteria</taxon>
        <taxon>Syntrophobacterales</taxon>
        <taxon>Syntrophobacteraceae</taxon>
        <taxon>Desulforhabdus</taxon>
    </lineage>
</organism>
<comment type="caution">
    <text evidence="18">The sequence shown here is derived from an EMBL/GenBank/DDBJ whole genome shotgun (WGS) entry which is preliminary data.</text>
</comment>
<evidence type="ECO:0000256" key="10">
    <source>
        <dbReference type="ARBA" id="ARBA00022840"/>
    </source>
</evidence>